<dbReference type="PROSITE" id="PS51918">
    <property type="entry name" value="RADICAL_SAM"/>
    <property type="match status" value="1"/>
</dbReference>
<dbReference type="GO" id="GO:0046872">
    <property type="term" value="F:metal ion binding"/>
    <property type="evidence" value="ECO:0007669"/>
    <property type="project" value="UniProtKB-KW"/>
</dbReference>
<dbReference type="AlphaFoldDB" id="A0A8J8PFB0"/>
<dbReference type="SUPFAM" id="SSF102114">
    <property type="entry name" value="Radical SAM enzymes"/>
    <property type="match status" value="1"/>
</dbReference>
<evidence type="ECO:0000259" key="5">
    <source>
        <dbReference type="PROSITE" id="PS51918"/>
    </source>
</evidence>
<proteinExistence type="predicted"/>
<evidence type="ECO:0000256" key="3">
    <source>
        <dbReference type="ARBA" id="ARBA00023004"/>
    </source>
</evidence>
<comment type="caution">
    <text evidence="6">The sequence shown here is derived from an EMBL/GenBank/DDBJ whole genome shotgun (WGS) entry which is preliminary data.</text>
</comment>
<feature type="domain" description="Radical SAM core" evidence="5">
    <location>
        <begin position="19"/>
        <end position="227"/>
    </location>
</feature>
<evidence type="ECO:0000313" key="6">
    <source>
        <dbReference type="EMBL" id="TQS84805.1"/>
    </source>
</evidence>
<dbReference type="PANTHER" id="PTHR11228:SF7">
    <property type="entry name" value="PQQA PEPTIDE CYCLASE"/>
    <property type="match status" value="1"/>
</dbReference>
<dbReference type="InterPro" id="IPR007197">
    <property type="entry name" value="rSAM"/>
</dbReference>
<dbReference type="Proteomes" id="UP000752814">
    <property type="component" value="Unassembled WGS sequence"/>
</dbReference>
<dbReference type="PANTHER" id="PTHR11228">
    <property type="entry name" value="RADICAL SAM DOMAIN PROTEIN"/>
    <property type="match status" value="1"/>
</dbReference>
<protein>
    <recommendedName>
        <fullName evidence="5">Radical SAM core domain-containing protein</fullName>
    </recommendedName>
</protein>
<keyword evidence="4" id="KW-0411">Iron-sulfur</keyword>
<dbReference type="CDD" id="cd01335">
    <property type="entry name" value="Radical_SAM"/>
    <property type="match status" value="1"/>
</dbReference>
<keyword evidence="2" id="KW-0479">Metal-binding</keyword>
<dbReference type="InterPro" id="IPR050377">
    <property type="entry name" value="Radical_SAM_PqqE_MftC-like"/>
</dbReference>
<dbReference type="Pfam" id="PF04055">
    <property type="entry name" value="Radical_SAM"/>
    <property type="match status" value="1"/>
</dbReference>
<dbReference type="GO" id="GO:0003824">
    <property type="term" value="F:catalytic activity"/>
    <property type="evidence" value="ECO:0007669"/>
    <property type="project" value="InterPro"/>
</dbReference>
<gene>
    <name evidence="6" type="ORF">A3207_01905</name>
</gene>
<sequence length="312" mass="35335">MVSSFRQYCYYAGWFFKSKLGKKRPLVNTMIIGYNCNLKCKHCSVIAHNSEIEGVHSLPYDTAIQEMKNEFENGARIIFFEGGEPTIWRDGDKTFPSLISAAKDIGYYVIGYTTNGTGRIYEDCDVISVSLDGPKEIHDSIRGEGVFDKMMENISNLDHTNIFANLVVMEQNKNHIRETLEIVRDNPKISGLMINFLTPPPHEIAISSEERAAVIEDLLRFKKEGLPVLNTENALKELLVEDYSEKCPKFVSVFTIPDGSKFHGCPAEGTDSCKHCGFDAVREYRLILDFNIETVMKMSKQFALTNNNSKRS</sequence>
<dbReference type="SFLD" id="SFLDG01067">
    <property type="entry name" value="SPASM/twitch_domain_containing"/>
    <property type="match status" value="1"/>
</dbReference>
<dbReference type="GO" id="GO:0051536">
    <property type="term" value="F:iron-sulfur cluster binding"/>
    <property type="evidence" value="ECO:0007669"/>
    <property type="project" value="UniProtKB-KW"/>
</dbReference>
<dbReference type="EMBL" id="LVVT01000001">
    <property type="protein sequence ID" value="TQS84805.1"/>
    <property type="molecule type" value="Genomic_DNA"/>
</dbReference>
<evidence type="ECO:0000256" key="1">
    <source>
        <dbReference type="ARBA" id="ARBA00022691"/>
    </source>
</evidence>
<evidence type="ECO:0000256" key="4">
    <source>
        <dbReference type="ARBA" id="ARBA00023014"/>
    </source>
</evidence>
<dbReference type="InterPro" id="IPR058240">
    <property type="entry name" value="rSAM_sf"/>
</dbReference>
<dbReference type="GeneID" id="41323161"/>
<accession>A0A8J8PFB0</accession>
<organism evidence="6 7">
    <name type="scientific">Candidatus Methanomassiliicoccus intestinalis</name>
    <dbReference type="NCBI Taxonomy" id="1406512"/>
    <lineage>
        <taxon>Archaea</taxon>
        <taxon>Methanobacteriati</taxon>
        <taxon>Thermoplasmatota</taxon>
        <taxon>Thermoplasmata</taxon>
        <taxon>Methanomassiliicoccales</taxon>
        <taxon>Methanomassiliicoccaceae</taxon>
        <taxon>Methanomassiliicoccus</taxon>
    </lineage>
</organism>
<dbReference type="SFLD" id="SFLDS00029">
    <property type="entry name" value="Radical_SAM"/>
    <property type="match status" value="1"/>
</dbReference>
<dbReference type="InterPro" id="IPR013785">
    <property type="entry name" value="Aldolase_TIM"/>
</dbReference>
<evidence type="ECO:0000256" key="2">
    <source>
        <dbReference type="ARBA" id="ARBA00022723"/>
    </source>
</evidence>
<keyword evidence="3" id="KW-0408">Iron</keyword>
<evidence type="ECO:0000313" key="7">
    <source>
        <dbReference type="Proteomes" id="UP000752814"/>
    </source>
</evidence>
<dbReference type="RefSeq" id="WP_020448632.1">
    <property type="nucleotide sequence ID" value="NZ_CAYAYE010000015.1"/>
</dbReference>
<name>A0A8J8PFB0_9ARCH</name>
<dbReference type="Gene3D" id="3.20.20.70">
    <property type="entry name" value="Aldolase class I"/>
    <property type="match status" value="1"/>
</dbReference>
<reference evidence="6" key="1">
    <citation type="submission" date="2016-03" db="EMBL/GenBank/DDBJ databases">
        <authorList>
            <person name="Borrel G."/>
            <person name="Mccann A."/>
            <person name="O'Toole P.W."/>
        </authorList>
    </citation>
    <scope>NUCLEOTIDE SEQUENCE</scope>
    <source>
        <strain evidence="6">183</strain>
    </source>
</reference>
<keyword evidence="1" id="KW-0949">S-adenosyl-L-methionine</keyword>